<organism evidence="2 3">
    <name type="scientific">Ephemerocybe angulata</name>
    <dbReference type="NCBI Taxonomy" id="980116"/>
    <lineage>
        <taxon>Eukaryota</taxon>
        <taxon>Fungi</taxon>
        <taxon>Dikarya</taxon>
        <taxon>Basidiomycota</taxon>
        <taxon>Agaricomycotina</taxon>
        <taxon>Agaricomycetes</taxon>
        <taxon>Agaricomycetidae</taxon>
        <taxon>Agaricales</taxon>
        <taxon>Agaricineae</taxon>
        <taxon>Psathyrellaceae</taxon>
        <taxon>Ephemerocybe</taxon>
    </lineage>
</organism>
<dbReference type="AlphaFoldDB" id="A0A8H6IJ23"/>
<dbReference type="Proteomes" id="UP000521943">
    <property type="component" value="Unassembled WGS sequence"/>
</dbReference>
<proteinExistence type="predicted"/>
<evidence type="ECO:0000313" key="2">
    <source>
        <dbReference type="EMBL" id="KAF6764746.1"/>
    </source>
</evidence>
<keyword evidence="1" id="KW-0472">Membrane</keyword>
<name>A0A8H6IJ23_9AGAR</name>
<sequence length="171" mass="18777">MRARRRASNYETLKSRLLRSHESTYGFKKAPRIPVEAIVKVLKDFNDTRSRTGRGLDTNDETQRLSLAALAHLLTPAPRFEDAGGVFDFALGFLTSPTSICGCGVAEPHPRPNDNYCFASFGTSLSQASLRARQAFGIGPGTGTLKPWHIAMLILAVFIALWLGAKIAGWW</sequence>
<comment type="caution">
    <text evidence="2">The sequence shown here is derived from an EMBL/GenBank/DDBJ whole genome shotgun (WGS) entry which is preliminary data.</text>
</comment>
<gene>
    <name evidence="2" type="ORF">DFP72DRAFT_321589</name>
</gene>
<evidence type="ECO:0000313" key="3">
    <source>
        <dbReference type="Proteomes" id="UP000521943"/>
    </source>
</evidence>
<protein>
    <submittedName>
        <fullName evidence="2">Uncharacterized protein</fullName>
    </submittedName>
</protein>
<dbReference type="EMBL" id="JACGCI010000003">
    <property type="protein sequence ID" value="KAF6764746.1"/>
    <property type="molecule type" value="Genomic_DNA"/>
</dbReference>
<reference evidence="2 3" key="1">
    <citation type="submission" date="2020-07" db="EMBL/GenBank/DDBJ databases">
        <title>Comparative genomics of pyrophilous fungi reveals a link between fire events and developmental genes.</title>
        <authorList>
            <consortium name="DOE Joint Genome Institute"/>
            <person name="Steindorff A.S."/>
            <person name="Carver A."/>
            <person name="Calhoun S."/>
            <person name="Stillman K."/>
            <person name="Liu H."/>
            <person name="Lipzen A."/>
            <person name="Pangilinan J."/>
            <person name="Labutti K."/>
            <person name="Bruns T.D."/>
            <person name="Grigoriev I.V."/>
        </authorList>
    </citation>
    <scope>NUCLEOTIDE SEQUENCE [LARGE SCALE GENOMIC DNA]</scope>
    <source>
        <strain evidence="2 3">CBS 144469</strain>
    </source>
</reference>
<dbReference type="OrthoDB" id="3063237at2759"/>
<keyword evidence="1" id="KW-0812">Transmembrane</keyword>
<keyword evidence="1" id="KW-1133">Transmembrane helix</keyword>
<evidence type="ECO:0000256" key="1">
    <source>
        <dbReference type="SAM" id="Phobius"/>
    </source>
</evidence>
<keyword evidence="3" id="KW-1185">Reference proteome</keyword>
<feature type="transmembrane region" description="Helical" evidence="1">
    <location>
        <begin position="150"/>
        <end position="170"/>
    </location>
</feature>
<accession>A0A8H6IJ23</accession>